<dbReference type="Proteomes" id="UP000464214">
    <property type="component" value="Chromosome"/>
</dbReference>
<dbReference type="GO" id="GO:0016989">
    <property type="term" value="F:sigma factor antagonist activity"/>
    <property type="evidence" value="ECO:0007669"/>
    <property type="project" value="TreeGrafter"/>
</dbReference>
<dbReference type="PANTHER" id="PTHR37461">
    <property type="entry name" value="ANTI-SIGMA-K FACTOR RSKA"/>
    <property type="match status" value="1"/>
</dbReference>
<dbReference type="GO" id="GO:0006417">
    <property type="term" value="P:regulation of translation"/>
    <property type="evidence" value="ECO:0007669"/>
    <property type="project" value="TreeGrafter"/>
</dbReference>
<dbReference type="EMBL" id="CP047897">
    <property type="protein sequence ID" value="QHL86801.1"/>
    <property type="molecule type" value="Genomic_DNA"/>
</dbReference>
<reference evidence="11 12" key="1">
    <citation type="submission" date="2020-01" db="EMBL/GenBank/DDBJ databases">
        <authorList>
            <person name="Kim M."/>
        </authorList>
    </citation>
    <scope>NUCLEOTIDE SEQUENCE [LARGE SCALE GENOMIC DNA]</scope>
    <source>
        <strain evidence="11 12">BT10</strain>
    </source>
</reference>
<evidence type="ECO:0000313" key="12">
    <source>
        <dbReference type="Proteomes" id="UP000464214"/>
    </source>
</evidence>
<keyword evidence="12" id="KW-1185">Reference proteome</keyword>
<evidence type="ECO:0000256" key="6">
    <source>
        <dbReference type="ARBA" id="ARBA00023136"/>
    </source>
</evidence>
<keyword evidence="3" id="KW-1003">Cell membrane</keyword>
<proteinExistence type="predicted"/>
<evidence type="ECO:0000313" key="11">
    <source>
        <dbReference type="EMBL" id="QHL86801.1"/>
    </source>
</evidence>
<dbReference type="AlphaFoldDB" id="A0A6P1NYG5"/>
<evidence type="ECO:0000256" key="4">
    <source>
        <dbReference type="ARBA" id="ARBA00022692"/>
    </source>
</evidence>
<protein>
    <recommendedName>
        <fullName evidence="8">Regulator of SigK</fullName>
    </recommendedName>
    <alternativeName>
        <fullName evidence="7">Sigma-K anti-sigma factor RskA</fullName>
    </alternativeName>
</protein>
<organism evidence="11 12">
    <name type="scientific">Nibribacter ruber</name>
    <dbReference type="NCBI Taxonomy" id="2698458"/>
    <lineage>
        <taxon>Bacteria</taxon>
        <taxon>Pseudomonadati</taxon>
        <taxon>Bacteroidota</taxon>
        <taxon>Cytophagia</taxon>
        <taxon>Cytophagales</taxon>
        <taxon>Hymenobacteraceae</taxon>
        <taxon>Nibribacter</taxon>
    </lineage>
</organism>
<evidence type="ECO:0000256" key="2">
    <source>
        <dbReference type="ARBA" id="ARBA00004236"/>
    </source>
</evidence>
<dbReference type="InterPro" id="IPR018764">
    <property type="entry name" value="RskA_C"/>
</dbReference>
<gene>
    <name evidence="11" type="ORF">GU926_04845</name>
</gene>
<keyword evidence="6 9" id="KW-0472">Membrane</keyword>
<evidence type="ECO:0000256" key="7">
    <source>
        <dbReference type="ARBA" id="ARBA00029829"/>
    </source>
</evidence>
<evidence type="ECO:0000256" key="3">
    <source>
        <dbReference type="ARBA" id="ARBA00022475"/>
    </source>
</evidence>
<dbReference type="PANTHER" id="PTHR37461:SF1">
    <property type="entry name" value="ANTI-SIGMA-K FACTOR RSKA"/>
    <property type="match status" value="1"/>
</dbReference>
<evidence type="ECO:0000256" key="1">
    <source>
        <dbReference type="ARBA" id="ARBA00004167"/>
    </source>
</evidence>
<keyword evidence="4 9" id="KW-0812">Transmembrane</keyword>
<feature type="domain" description="Anti-sigma K factor RskA C-terminal" evidence="10">
    <location>
        <begin position="140"/>
        <end position="285"/>
    </location>
</feature>
<dbReference type="InterPro" id="IPR041916">
    <property type="entry name" value="Anti_sigma_zinc_sf"/>
</dbReference>
<dbReference type="InterPro" id="IPR051474">
    <property type="entry name" value="Anti-sigma-K/W_factor"/>
</dbReference>
<feature type="transmembrane region" description="Helical" evidence="9">
    <location>
        <begin position="130"/>
        <end position="148"/>
    </location>
</feature>
<sequence length="295" mass="32788">MNTQEYIESGILEVYAAGGLNDAERLDVDRRAAQDPEVKAALENAHLAMEAYALYHAQTPPAYLQDRILQQIHKLGHDVSMSGSVPHQEINLLHEPSQQSSTNEPEAKVISMEEAFFNARKKSTADRMRVAAILLLLISAATNFYLYFQWKDSEKELTIAQQSVKQYAYETSQLEYRTDRTENFLAVLRDPETKPVSLKGTPQHAKAAARVFWNQATKEVFLDPASLPQAPSDKQYQLWALVDGKPVDAGVVASSSDALLRMKTIEKAQAFAVTLEPKGGSVNPTMEAMYVMGAI</sequence>
<evidence type="ECO:0000259" key="10">
    <source>
        <dbReference type="Pfam" id="PF10099"/>
    </source>
</evidence>
<evidence type="ECO:0000256" key="5">
    <source>
        <dbReference type="ARBA" id="ARBA00022989"/>
    </source>
</evidence>
<name>A0A6P1NYG5_9BACT</name>
<dbReference type="Gene3D" id="1.10.10.1320">
    <property type="entry name" value="Anti-sigma factor, zinc-finger domain"/>
    <property type="match status" value="1"/>
</dbReference>
<evidence type="ECO:0000256" key="8">
    <source>
        <dbReference type="ARBA" id="ARBA00030803"/>
    </source>
</evidence>
<dbReference type="RefSeq" id="WP_160689551.1">
    <property type="nucleotide sequence ID" value="NZ_CP047897.1"/>
</dbReference>
<dbReference type="Pfam" id="PF10099">
    <property type="entry name" value="RskA_C"/>
    <property type="match status" value="1"/>
</dbReference>
<evidence type="ECO:0000256" key="9">
    <source>
        <dbReference type="SAM" id="Phobius"/>
    </source>
</evidence>
<dbReference type="KEGG" id="nib:GU926_04845"/>
<dbReference type="GO" id="GO:0005886">
    <property type="term" value="C:plasma membrane"/>
    <property type="evidence" value="ECO:0007669"/>
    <property type="project" value="UniProtKB-SubCell"/>
</dbReference>
<accession>A0A6P1NYG5</accession>
<keyword evidence="5 9" id="KW-1133">Transmembrane helix</keyword>
<comment type="subcellular location">
    <subcellularLocation>
        <location evidence="2">Cell membrane</location>
    </subcellularLocation>
    <subcellularLocation>
        <location evidence="1">Membrane</location>
        <topology evidence="1">Single-pass membrane protein</topology>
    </subcellularLocation>
</comment>